<name>A0ABU0MC89_9HYPH</name>
<dbReference type="InterPro" id="IPR018060">
    <property type="entry name" value="HTH_AraC"/>
</dbReference>
<dbReference type="PANTHER" id="PTHR43436:SF1">
    <property type="entry name" value="TRANSCRIPTIONAL REGULATORY PROTEIN"/>
    <property type="match status" value="1"/>
</dbReference>
<organism evidence="4 5">
    <name type="scientific">Kaistia geumhonensis</name>
    <dbReference type="NCBI Taxonomy" id="410839"/>
    <lineage>
        <taxon>Bacteria</taxon>
        <taxon>Pseudomonadati</taxon>
        <taxon>Pseudomonadota</taxon>
        <taxon>Alphaproteobacteria</taxon>
        <taxon>Hyphomicrobiales</taxon>
        <taxon>Kaistiaceae</taxon>
        <taxon>Kaistia</taxon>
    </lineage>
</organism>
<dbReference type="SMART" id="SM00342">
    <property type="entry name" value="HTH_ARAC"/>
    <property type="match status" value="1"/>
</dbReference>
<sequence length="298" mass="32757">MDERDALASILRRHAVKGRTITPIPRLGLLRAESNNVPAPAFYEPVLCVAVQGAKRLFVGDAVLTYDQRHFLVVAVDLPVMAAIVEASPEEPYLCVSLRLDRLAIVDILSSLPPAPAVDEPVGLAIGTLDRDLLDPLVRLVGLLDRPAEAAMLAPLYEREVLYRLITGPAGPVLRQMVVHDGRLARVERAIAWIKRHFDQPMRIQGLAEIAGMSPASLHRHFKAVTAMSPLQFQKQIRLQEARRRLVAEPQDAGVVGYAVGYESPSQFSREYARLFGAPPSRDAARLRGLGERAAPEP</sequence>
<comment type="caution">
    <text evidence="4">The sequence shown here is derived from an EMBL/GenBank/DDBJ whole genome shotgun (WGS) entry which is preliminary data.</text>
</comment>
<dbReference type="Pfam" id="PF06719">
    <property type="entry name" value="AraC_N"/>
    <property type="match status" value="1"/>
</dbReference>
<protein>
    <submittedName>
        <fullName evidence="4">AraC-like DNA-binding protein</fullName>
    </submittedName>
</protein>
<dbReference type="RefSeq" id="WP_266284148.1">
    <property type="nucleotide sequence ID" value="NZ_JAPKNF010000004.1"/>
</dbReference>
<dbReference type="PANTHER" id="PTHR43436">
    <property type="entry name" value="ARAC-FAMILY TRANSCRIPTIONAL REGULATOR"/>
    <property type="match status" value="1"/>
</dbReference>
<accession>A0ABU0MC89</accession>
<reference evidence="4 5" key="1">
    <citation type="submission" date="2023-07" db="EMBL/GenBank/DDBJ databases">
        <title>Genomic Encyclopedia of Type Strains, Phase IV (KMG-IV): sequencing the most valuable type-strain genomes for metagenomic binning, comparative biology and taxonomic classification.</title>
        <authorList>
            <person name="Goeker M."/>
        </authorList>
    </citation>
    <scope>NUCLEOTIDE SEQUENCE [LARGE SCALE GENOMIC DNA]</scope>
    <source>
        <strain evidence="4 5">B1-1</strain>
    </source>
</reference>
<dbReference type="Gene3D" id="1.10.10.60">
    <property type="entry name" value="Homeodomain-like"/>
    <property type="match status" value="2"/>
</dbReference>
<proteinExistence type="predicted"/>
<dbReference type="EMBL" id="JAUSWJ010000001">
    <property type="protein sequence ID" value="MDQ0518571.1"/>
    <property type="molecule type" value="Genomic_DNA"/>
</dbReference>
<dbReference type="Proteomes" id="UP001223743">
    <property type="component" value="Unassembled WGS sequence"/>
</dbReference>
<evidence type="ECO:0000313" key="5">
    <source>
        <dbReference type="Proteomes" id="UP001223743"/>
    </source>
</evidence>
<evidence type="ECO:0000256" key="2">
    <source>
        <dbReference type="ARBA" id="ARBA00023163"/>
    </source>
</evidence>
<dbReference type="SUPFAM" id="SSF46689">
    <property type="entry name" value="Homeodomain-like"/>
    <property type="match status" value="2"/>
</dbReference>
<evidence type="ECO:0000256" key="1">
    <source>
        <dbReference type="ARBA" id="ARBA00023015"/>
    </source>
</evidence>
<evidence type="ECO:0000313" key="4">
    <source>
        <dbReference type="EMBL" id="MDQ0518571.1"/>
    </source>
</evidence>
<evidence type="ECO:0000259" key="3">
    <source>
        <dbReference type="PROSITE" id="PS01124"/>
    </source>
</evidence>
<keyword evidence="5" id="KW-1185">Reference proteome</keyword>
<dbReference type="Pfam" id="PF12833">
    <property type="entry name" value="HTH_18"/>
    <property type="match status" value="1"/>
</dbReference>
<dbReference type="InterPro" id="IPR009594">
    <property type="entry name" value="Tscrpt_reg_HTH_AraC_N"/>
</dbReference>
<keyword evidence="1" id="KW-0805">Transcription regulation</keyword>
<gene>
    <name evidence="4" type="ORF">QO015_004184</name>
</gene>
<dbReference type="InterPro" id="IPR009057">
    <property type="entry name" value="Homeodomain-like_sf"/>
</dbReference>
<keyword evidence="2" id="KW-0804">Transcription</keyword>
<dbReference type="PROSITE" id="PS01124">
    <property type="entry name" value="HTH_ARAC_FAMILY_2"/>
    <property type="match status" value="1"/>
</dbReference>
<feature type="domain" description="HTH araC/xylS-type" evidence="3">
    <location>
        <begin position="188"/>
        <end position="286"/>
    </location>
</feature>